<dbReference type="EMBL" id="JAIFZM010000017">
    <property type="protein sequence ID" value="MCG3420709.1"/>
    <property type="molecule type" value="Genomic_DNA"/>
</dbReference>
<dbReference type="FunFam" id="3.30.930.10:FF:000005">
    <property type="entry name" value="Histidine--tRNA ligase"/>
    <property type="match status" value="1"/>
</dbReference>
<dbReference type="InterPro" id="IPR006195">
    <property type="entry name" value="aa-tRNA-synth_II"/>
</dbReference>
<dbReference type="SUPFAM" id="SSF52954">
    <property type="entry name" value="Class II aaRS ABD-related"/>
    <property type="match status" value="1"/>
</dbReference>
<comment type="catalytic activity">
    <reaction evidence="10 11">
        <text>tRNA(His) + L-histidine + ATP = L-histidyl-tRNA(His) + AMP + diphosphate + H(+)</text>
        <dbReference type="Rhea" id="RHEA:17313"/>
        <dbReference type="Rhea" id="RHEA-COMP:9665"/>
        <dbReference type="Rhea" id="RHEA-COMP:9689"/>
        <dbReference type="ChEBI" id="CHEBI:15378"/>
        <dbReference type="ChEBI" id="CHEBI:30616"/>
        <dbReference type="ChEBI" id="CHEBI:33019"/>
        <dbReference type="ChEBI" id="CHEBI:57595"/>
        <dbReference type="ChEBI" id="CHEBI:78442"/>
        <dbReference type="ChEBI" id="CHEBI:78527"/>
        <dbReference type="ChEBI" id="CHEBI:456215"/>
        <dbReference type="EC" id="6.1.1.21"/>
    </reaction>
</comment>
<keyword evidence="5 11" id="KW-0436">Ligase</keyword>
<keyword evidence="9 11" id="KW-0030">Aminoacyl-tRNA synthetase</keyword>
<dbReference type="AlphaFoldDB" id="A0AAW5BDF3"/>
<name>A0AAW5BDF3_9BACI</name>
<dbReference type="InterPro" id="IPR033656">
    <property type="entry name" value="HisRS_anticodon"/>
</dbReference>
<dbReference type="Proteomes" id="UP001199631">
    <property type="component" value="Unassembled WGS sequence"/>
</dbReference>
<reference evidence="14 15" key="1">
    <citation type="journal article" date="2022" name="Evol. Bioinform. Online">
        <title>Draft Genome Sequence of Oceanobacillus jordanicus Strain GSFE11, a Halotolerant Plant Growth-Promoting Bacterial Endophyte Isolated From the Jordan Valley.</title>
        <authorList>
            <person name="Alhindi T."/>
            <person name="Albdaiwi R."/>
        </authorList>
    </citation>
    <scope>NUCLEOTIDE SEQUENCE [LARGE SCALE GENOMIC DNA]</scope>
    <source>
        <strain evidence="14 15">GSFE11</strain>
    </source>
</reference>
<dbReference type="GO" id="GO:0016740">
    <property type="term" value="F:transferase activity"/>
    <property type="evidence" value="ECO:0007669"/>
    <property type="project" value="UniProtKB-ARBA"/>
</dbReference>
<dbReference type="EC" id="6.1.1.21" evidence="11"/>
<evidence type="ECO:0000256" key="11">
    <source>
        <dbReference type="HAMAP-Rule" id="MF_00127"/>
    </source>
</evidence>
<dbReference type="NCBIfam" id="TIGR00442">
    <property type="entry name" value="hisS"/>
    <property type="match status" value="1"/>
</dbReference>
<sequence>MNMKAPRGTVDLLPENTRKWQFAEKKIKDICDRYNFNEIRTPVFEHTELFQRGVGDSTDIVQKEMYTFEDRGGRSLTLRPEGTASVARAYVENKLFGNPIQPTKLYYFAPMFRYERPQKGRMRQLNQFGVEVLGSADPAVDAEVIDLAMTCYKEVGLTSLKLVINSLGDSESRDNHRRALVEHFSPVKEELCSDCQIRLKQNPLRILDCKKDREHPAMKNAPSILDYLNDESKNYFEQVKSYLTMMGIEYEVDKNLVRGLDYYNHTAFEIMSEAQGFGAITTLAGGGRYNGLVEELGGPDTPGIGFGMGFERLLMALEAENKQVAIEEQLDCYFVAMGDQAEKESVKILHELRAVGIQADKDYLGRKMKAQFKSADRFNSSYVLVLGDEELEKQMINVKNLETGDQIEVKLEEVVSYMKETLQGGKGNE</sequence>
<evidence type="ECO:0000256" key="6">
    <source>
        <dbReference type="ARBA" id="ARBA00022741"/>
    </source>
</evidence>
<comment type="subunit">
    <text evidence="3 11">Homodimer.</text>
</comment>
<evidence type="ECO:0000313" key="15">
    <source>
        <dbReference type="Proteomes" id="UP001199631"/>
    </source>
</evidence>
<dbReference type="InterPro" id="IPR015807">
    <property type="entry name" value="His-tRNA-ligase"/>
</dbReference>
<dbReference type="InterPro" id="IPR045864">
    <property type="entry name" value="aa-tRNA-synth_II/BPL/LPL"/>
</dbReference>
<dbReference type="GO" id="GO:0005737">
    <property type="term" value="C:cytoplasm"/>
    <property type="evidence" value="ECO:0007669"/>
    <property type="project" value="UniProtKB-SubCell"/>
</dbReference>
<evidence type="ECO:0000256" key="1">
    <source>
        <dbReference type="ARBA" id="ARBA00004496"/>
    </source>
</evidence>
<dbReference type="Gene3D" id="3.40.50.800">
    <property type="entry name" value="Anticodon-binding domain"/>
    <property type="match status" value="1"/>
</dbReference>
<keyword evidence="6 11" id="KW-0547">Nucleotide-binding</keyword>
<evidence type="ECO:0000256" key="12">
    <source>
        <dbReference type="PIRSR" id="PIRSR001549-1"/>
    </source>
</evidence>
<evidence type="ECO:0000256" key="2">
    <source>
        <dbReference type="ARBA" id="ARBA00008226"/>
    </source>
</evidence>
<keyword evidence="15" id="KW-1185">Reference proteome</keyword>
<dbReference type="GO" id="GO:0005524">
    <property type="term" value="F:ATP binding"/>
    <property type="evidence" value="ECO:0007669"/>
    <property type="project" value="UniProtKB-UniRule"/>
</dbReference>
<feature type="binding site" evidence="12">
    <location>
        <begin position="81"/>
        <end position="83"/>
    </location>
    <ligand>
        <name>L-histidine</name>
        <dbReference type="ChEBI" id="CHEBI:57595"/>
    </ligand>
</feature>
<dbReference type="PROSITE" id="PS50862">
    <property type="entry name" value="AA_TRNA_LIGASE_II"/>
    <property type="match status" value="1"/>
</dbReference>
<feature type="binding site" evidence="12">
    <location>
        <position position="131"/>
    </location>
    <ligand>
        <name>L-histidine</name>
        <dbReference type="ChEBI" id="CHEBI:57595"/>
    </ligand>
</feature>
<dbReference type="CDD" id="cd00773">
    <property type="entry name" value="HisRS-like_core"/>
    <property type="match status" value="1"/>
</dbReference>
<evidence type="ECO:0000256" key="5">
    <source>
        <dbReference type="ARBA" id="ARBA00022598"/>
    </source>
</evidence>
<keyword evidence="8 11" id="KW-0648">Protein biosynthesis</keyword>
<feature type="domain" description="Aminoacyl-transfer RNA synthetases class-II family profile" evidence="13">
    <location>
        <begin position="1"/>
        <end position="320"/>
    </location>
</feature>
<dbReference type="GO" id="GO:0006427">
    <property type="term" value="P:histidyl-tRNA aminoacylation"/>
    <property type="evidence" value="ECO:0007669"/>
    <property type="project" value="UniProtKB-UniRule"/>
</dbReference>
<evidence type="ECO:0000256" key="4">
    <source>
        <dbReference type="ARBA" id="ARBA00022490"/>
    </source>
</evidence>
<keyword evidence="4 11" id="KW-0963">Cytoplasm</keyword>
<dbReference type="Pfam" id="PF13393">
    <property type="entry name" value="tRNA-synt_His"/>
    <property type="match status" value="1"/>
</dbReference>
<evidence type="ECO:0000256" key="8">
    <source>
        <dbReference type="ARBA" id="ARBA00022917"/>
    </source>
</evidence>
<evidence type="ECO:0000256" key="10">
    <source>
        <dbReference type="ARBA" id="ARBA00047639"/>
    </source>
</evidence>
<dbReference type="PANTHER" id="PTHR43707:SF1">
    <property type="entry name" value="HISTIDINE--TRNA LIGASE, MITOCHONDRIAL-RELATED"/>
    <property type="match status" value="1"/>
</dbReference>
<dbReference type="PIRSF" id="PIRSF001549">
    <property type="entry name" value="His-tRNA_synth"/>
    <property type="match status" value="1"/>
</dbReference>
<evidence type="ECO:0000313" key="14">
    <source>
        <dbReference type="EMBL" id="MCG3420709.1"/>
    </source>
</evidence>
<protein>
    <recommendedName>
        <fullName evidence="11">Histidine--tRNA ligase</fullName>
        <ecNumber evidence="11">6.1.1.21</ecNumber>
    </recommendedName>
    <alternativeName>
        <fullName evidence="11">Histidyl-tRNA synthetase</fullName>
        <shortName evidence="11">HisRS</shortName>
    </alternativeName>
</protein>
<feature type="binding site" evidence="12">
    <location>
        <position position="258"/>
    </location>
    <ligand>
        <name>L-histidine</name>
        <dbReference type="ChEBI" id="CHEBI:57595"/>
    </ligand>
</feature>
<dbReference type="InterPro" id="IPR036621">
    <property type="entry name" value="Anticodon-bd_dom_sf"/>
</dbReference>
<dbReference type="PANTHER" id="PTHR43707">
    <property type="entry name" value="HISTIDYL-TRNA SYNTHETASE"/>
    <property type="match status" value="1"/>
</dbReference>
<dbReference type="GO" id="GO:0004821">
    <property type="term" value="F:histidine-tRNA ligase activity"/>
    <property type="evidence" value="ECO:0007669"/>
    <property type="project" value="UniProtKB-UniRule"/>
</dbReference>
<evidence type="ECO:0000256" key="3">
    <source>
        <dbReference type="ARBA" id="ARBA00011738"/>
    </source>
</evidence>
<dbReference type="GO" id="GO:0140096">
    <property type="term" value="F:catalytic activity, acting on a protein"/>
    <property type="evidence" value="ECO:0007669"/>
    <property type="project" value="UniProtKB-ARBA"/>
</dbReference>
<organism evidence="14 15">
    <name type="scientific">Oceanobacillus jordanicus</name>
    <dbReference type="NCBI Taxonomy" id="2867266"/>
    <lineage>
        <taxon>Bacteria</taxon>
        <taxon>Bacillati</taxon>
        <taxon>Bacillota</taxon>
        <taxon>Bacilli</taxon>
        <taxon>Bacillales</taxon>
        <taxon>Bacillaceae</taxon>
        <taxon>Oceanobacillus</taxon>
    </lineage>
</organism>
<dbReference type="RefSeq" id="WP_238021061.1">
    <property type="nucleotide sequence ID" value="NZ_JAIFZM010000017.1"/>
</dbReference>
<accession>A0AAW5BDF3</accession>
<keyword evidence="7 11" id="KW-0067">ATP-binding</keyword>
<dbReference type="InterPro" id="IPR004516">
    <property type="entry name" value="HisRS/HisZ"/>
</dbReference>
<comment type="caution">
    <text evidence="14">The sequence shown here is derived from an EMBL/GenBank/DDBJ whole genome shotgun (WGS) entry which is preliminary data.</text>
</comment>
<dbReference type="HAMAP" id="MF_00127">
    <property type="entry name" value="His_tRNA_synth"/>
    <property type="match status" value="1"/>
</dbReference>
<dbReference type="SUPFAM" id="SSF55681">
    <property type="entry name" value="Class II aaRS and biotin synthetases"/>
    <property type="match status" value="1"/>
</dbReference>
<dbReference type="InterPro" id="IPR041715">
    <property type="entry name" value="HisRS-like_core"/>
</dbReference>
<comment type="subcellular location">
    <subcellularLocation>
        <location evidence="1 11">Cytoplasm</location>
    </subcellularLocation>
</comment>
<dbReference type="Pfam" id="PF03129">
    <property type="entry name" value="HGTP_anticodon"/>
    <property type="match status" value="1"/>
</dbReference>
<feature type="binding site" evidence="12">
    <location>
        <position position="127"/>
    </location>
    <ligand>
        <name>L-histidine</name>
        <dbReference type="ChEBI" id="CHEBI:57595"/>
    </ligand>
</feature>
<evidence type="ECO:0000256" key="7">
    <source>
        <dbReference type="ARBA" id="ARBA00022840"/>
    </source>
</evidence>
<evidence type="ECO:0000259" key="13">
    <source>
        <dbReference type="PROSITE" id="PS50862"/>
    </source>
</evidence>
<dbReference type="InterPro" id="IPR004154">
    <property type="entry name" value="Anticodon-bd"/>
</dbReference>
<dbReference type="Gene3D" id="3.30.930.10">
    <property type="entry name" value="Bira Bifunctional Protein, Domain 2"/>
    <property type="match status" value="1"/>
</dbReference>
<gene>
    <name evidence="11 14" type="primary">hisS</name>
    <name evidence="14" type="ORF">K3T81_16310</name>
</gene>
<feature type="binding site" evidence="12">
    <location>
        <begin position="262"/>
        <end position="263"/>
    </location>
    <ligand>
        <name>L-histidine</name>
        <dbReference type="ChEBI" id="CHEBI:57595"/>
    </ligand>
</feature>
<feature type="binding site" evidence="12">
    <location>
        <position position="113"/>
    </location>
    <ligand>
        <name>L-histidine</name>
        <dbReference type="ChEBI" id="CHEBI:57595"/>
    </ligand>
</feature>
<evidence type="ECO:0000256" key="9">
    <source>
        <dbReference type="ARBA" id="ARBA00023146"/>
    </source>
</evidence>
<dbReference type="CDD" id="cd00859">
    <property type="entry name" value="HisRS_anticodon"/>
    <property type="match status" value="1"/>
</dbReference>
<comment type="similarity">
    <text evidence="2 11">Belongs to the class-II aminoacyl-tRNA synthetase family.</text>
</comment>
<proteinExistence type="inferred from homology"/>